<name>A0A227J3H5_VIBPH</name>
<reference evidence="1 2" key="1">
    <citation type="journal article" date="2017" name="Appl. Environ. Microbiol.">
        <title>Parallel evolution of two clades of a major Atlantic endemic Vibrio parahaemolyticus pathogen lineage by independent acquisition of related pathogenicity islands.</title>
        <authorList>
            <person name="Xu F."/>
            <person name="Gonzalez-Escalona N."/>
            <person name="Drees K.P."/>
            <person name="Sebra R.P."/>
            <person name="Cooper V.S."/>
            <person name="Jones S.H."/>
            <person name="Whistler C.A."/>
        </authorList>
    </citation>
    <scope>NUCLEOTIDE SEQUENCE [LARGE SCALE GENOMIC DNA]</scope>
    <source>
        <strain evidence="1 2">MAVP-3</strain>
    </source>
</reference>
<feature type="non-terminal residue" evidence="1">
    <location>
        <position position="1"/>
    </location>
</feature>
<comment type="caution">
    <text evidence="1">The sequence shown here is derived from an EMBL/GenBank/DDBJ whole genome shotgun (WGS) entry which is preliminary data.</text>
</comment>
<accession>A0A227J3H5</accession>
<proteinExistence type="predicted"/>
<dbReference type="Proteomes" id="UP000214596">
    <property type="component" value="Unassembled WGS sequence"/>
</dbReference>
<organism evidence="1 2">
    <name type="scientific">Vibrio parahaemolyticus</name>
    <dbReference type="NCBI Taxonomy" id="670"/>
    <lineage>
        <taxon>Bacteria</taxon>
        <taxon>Pseudomonadati</taxon>
        <taxon>Pseudomonadota</taxon>
        <taxon>Gammaproteobacteria</taxon>
        <taxon>Vibrionales</taxon>
        <taxon>Vibrionaceae</taxon>
        <taxon>Vibrio</taxon>
    </lineage>
</organism>
<dbReference type="AlphaFoldDB" id="A0A227J3H5"/>
<dbReference type="EMBL" id="NIXT01003225">
    <property type="protein sequence ID" value="OXE29472.1"/>
    <property type="molecule type" value="Genomic_DNA"/>
</dbReference>
<gene>
    <name evidence="1" type="ORF">CA163_28460</name>
</gene>
<protein>
    <submittedName>
        <fullName evidence="1">Nitrate ABC transporter substrate-binding protein</fullName>
    </submittedName>
</protein>
<feature type="non-terminal residue" evidence="1">
    <location>
        <position position="105"/>
    </location>
</feature>
<evidence type="ECO:0000313" key="2">
    <source>
        <dbReference type="Proteomes" id="UP000214596"/>
    </source>
</evidence>
<dbReference type="Gene3D" id="3.40.190.10">
    <property type="entry name" value="Periplasmic binding protein-like II"/>
    <property type="match status" value="1"/>
</dbReference>
<evidence type="ECO:0000313" key="1">
    <source>
        <dbReference type="EMBL" id="OXE29472.1"/>
    </source>
</evidence>
<sequence length="105" mass="12183">EAVKMLAKSEYVGADADVIANSMTGTFEYEKGDKRDVPDFNVFFRHNATYPYYSDAIWYLTQMRRWGQISSEKSDDWYMDVAKEVYRPDIYQQAAQALIEDGVLS</sequence>